<dbReference type="GO" id="GO:0009295">
    <property type="term" value="C:nucleoid"/>
    <property type="evidence" value="ECO:0007669"/>
    <property type="project" value="TreeGrafter"/>
</dbReference>
<dbReference type="GO" id="GO:0003697">
    <property type="term" value="F:single-stranded DNA binding"/>
    <property type="evidence" value="ECO:0007669"/>
    <property type="project" value="UniProtKB-UniRule"/>
</dbReference>
<evidence type="ECO:0000256" key="2">
    <source>
        <dbReference type="HAMAP-Rule" id="MF_00984"/>
    </source>
</evidence>
<feature type="compositionally biased region" description="Low complexity" evidence="4">
    <location>
        <begin position="174"/>
        <end position="193"/>
    </location>
</feature>
<keyword evidence="1 2" id="KW-0238">DNA-binding</keyword>
<dbReference type="RefSeq" id="WP_091847943.1">
    <property type="nucleotide sequence ID" value="NZ_FMBL01000002.1"/>
</dbReference>
<dbReference type="Pfam" id="PF00436">
    <property type="entry name" value="SSB"/>
    <property type="match status" value="1"/>
</dbReference>
<evidence type="ECO:0000256" key="4">
    <source>
        <dbReference type="SAM" id="MobiDB-lite"/>
    </source>
</evidence>
<dbReference type="HAMAP" id="MF_00984">
    <property type="entry name" value="SSB"/>
    <property type="match status" value="1"/>
</dbReference>
<comment type="subunit">
    <text evidence="2">Homotetramer.</text>
</comment>
<dbReference type="AlphaFoldDB" id="A0A1C4H5F4"/>
<dbReference type="NCBIfam" id="NF005851">
    <property type="entry name" value="PRK07772.1"/>
    <property type="match status" value="1"/>
</dbReference>
<evidence type="ECO:0000313" key="5">
    <source>
        <dbReference type="EMBL" id="SCC80105.1"/>
    </source>
</evidence>
<evidence type="ECO:0000256" key="3">
    <source>
        <dbReference type="RuleBase" id="RU000524"/>
    </source>
</evidence>
<reference evidence="6" key="1">
    <citation type="submission" date="2016-08" db="EMBL/GenBank/DDBJ databases">
        <authorList>
            <person name="Varghese N."/>
            <person name="Submissions Spin"/>
        </authorList>
    </citation>
    <scope>NUCLEOTIDE SEQUENCE [LARGE SCALE GENOMIC DNA]</scope>
    <source>
        <strain evidence="6">R-52791</strain>
    </source>
</reference>
<gene>
    <name evidence="5" type="ORF">GA0061077_1021</name>
</gene>
<feature type="compositionally biased region" description="Low complexity" evidence="4">
    <location>
        <begin position="155"/>
        <end position="167"/>
    </location>
</feature>
<dbReference type="OrthoDB" id="9809878at2"/>
<dbReference type="PANTHER" id="PTHR10302:SF27">
    <property type="entry name" value="SINGLE-STRANDED DNA-BINDING PROTEIN"/>
    <property type="match status" value="1"/>
</dbReference>
<accession>A0A1C4H5F4</accession>
<name>A0A1C4H5F4_9BIFI</name>
<dbReference type="Proteomes" id="UP000242610">
    <property type="component" value="Unassembled WGS sequence"/>
</dbReference>
<comment type="caution">
    <text evidence="2">Lacks conserved residue(s) required for the propagation of feature annotation.</text>
</comment>
<evidence type="ECO:0000313" key="6">
    <source>
        <dbReference type="Proteomes" id="UP000242610"/>
    </source>
</evidence>
<dbReference type="InterPro" id="IPR011344">
    <property type="entry name" value="ssDNA-bd"/>
</dbReference>
<dbReference type="InterPro" id="IPR012340">
    <property type="entry name" value="NA-bd_OB-fold"/>
</dbReference>
<dbReference type="STRING" id="1505727.GA0061077_1021"/>
<dbReference type="PROSITE" id="PS50935">
    <property type="entry name" value="SSB"/>
    <property type="match status" value="1"/>
</dbReference>
<keyword evidence="6" id="KW-1185">Reference proteome</keyword>
<proteinExistence type="inferred from homology"/>
<dbReference type="GO" id="GO:0006260">
    <property type="term" value="P:DNA replication"/>
    <property type="evidence" value="ECO:0007669"/>
    <property type="project" value="InterPro"/>
</dbReference>
<evidence type="ECO:0000256" key="1">
    <source>
        <dbReference type="ARBA" id="ARBA00023125"/>
    </source>
</evidence>
<dbReference type="InterPro" id="IPR000424">
    <property type="entry name" value="Primosome_PriB/ssb"/>
</dbReference>
<protein>
    <recommendedName>
        <fullName evidence="2 3">Single-stranded DNA-binding protein</fullName>
        <shortName evidence="2">SSB</shortName>
    </recommendedName>
</protein>
<dbReference type="EMBL" id="FMBL01000002">
    <property type="protein sequence ID" value="SCC80105.1"/>
    <property type="molecule type" value="Genomic_DNA"/>
</dbReference>
<sequence>MASGDTIITIVGNLTADPELRTIGSGASVASFTIASTPRTFNRNTNQWEDGQPLFMRCSAWRDMADHCASSLSKGMRVIAQGRLSQRSYTANDGSNRTVVELTVDEIGPSLRYATAQVQRQAASNGGFQGGSHNGGGFNGGGNGGYQGGAGYSGGASAQQAQGGQSAPAADPWGNSAGSGDGFSSFGGNSDFGGDSDEPEF</sequence>
<dbReference type="Gene3D" id="2.40.50.140">
    <property type="entry name" value="Nucleic acid-binding proteins"/>
    <property type="match status" value="1"/>
</dbReference>
<dbReference type="PANTHER" id="PTHR10302">
    <property type="entry name" value="SINGLE-STRANDED DNA-BINDING PROTEIN"/>
    <property type="match status" value="1"/>
</dbReference>
<dbReference type="NCBIfam" id="TIGR00621">
    <property type="entry name" value="ssb"/>
    <property type="match status" value="1"/>
</dbReference>
<dbReference type="SUPFAM" id="SSF50249">
    <property type="entry name" value="Nucleic acid-binding proteins"/>
    <property type="match status" value="1"/>
</dbReference>
<feature type="region of interest" description="Disordered" evidence="4">
    <location>
        <begin position="151"/>
        <end position="201"/>
    </location>
</feature>
<dbReference type="CDD" id="cd04496">
    <property type="entry name" value="SSB_OBF"/>
    <property type="match status" value="1"/>
</dbReference>
<organism evidence="5 6">
    <name type="scientific">Bifidobacterium commune</name>
    <dbReference type="NCBI Taxonomy" id="1505727"/>
    <lineage>
        <taxon>Bacteria</taxon>
        <taxon>Bacillati</taxon>
        <taxon>Actinomycetota</taxon>
        <taxon>Actinomycetes</taxon>
        <taxon>Bifidobacteriales</taxon>
        <taxon>Bifidobacteriaceae</taxon>
        <taxon>Bifidobacterium</taxon>
    </lineage>
</organism>